<feature type="transmembrane region" description="Helical" evidence="5">
    <location>
        <begin position="123"/>
        <end position="144"/>
    </location>
</feature>
<keyword evidence="5" id="KW-1133">Transmembrane helix</keyword>
<keyword evidence="3" id="KW-0802">TPR repeat</keyword>
<keyword evidence="5" id="KW-0812">Transmembrane</keyword>
<dbReference type="InterPro" id="IPR016024">
    <property type="entry name" value="ARM-type_fold"/>
</dbReference>
<dbReference type="GO" id="GO:0016491">
    <property type="term" value="F:oxidoreductase activity"/>
    <property type="evidence" value="ECO:0007669"/>
    <property type="project" value="TreeGrafter"/>
</dbReference>
<dbReference type="RefSeq" id="WP_009547386.1">
    <property type="nucleotide sequence ID" value="NC_010546.1"/>
</dbReference>
<dbReference type="SUPFAM" id="SSF48371">
    <property type="entry name" value="ARM repeat"/>
    <property type="match status" value="1"/>
</dbReference>
<feature type="compositionally biased region" description="Polar residues" evidence="4">
    <location>
        <begin position="198"/>
        <end position="223"/>
    </location>
</feature>
<dbReference type="InterPro" id="IPR011989">
    <property type="entry name" value="ARM-like"/>
</dbReference>
<dbReference type="SUPFAM" id="SSF48452">
    <property type="entry name" value="TPR-like"/>
    <property type="match status" value="1"/>
</dbReference>
<keyword evidence="5" id="KW-0472">Membrane</keyword>
<keyword evidence="7" id="KW-1185">Reference proteome</keyword>
<protein>
    <submittedName>
        <fullName evidence="6">Uncharacterized protein</fullName>
    </submittedName>
</protein>
<proteinExistence type="predicted"/>
<dbReference type="InterPro" id="IPR019734">
    <property type="entry name" value="TPR_rpt"/>
</dbReference>
<evidence type="ECO:0000256" key="2">
    <source>
        <dbReference type="ARBA" id="ARBA00022738"/>
    </source>
</evidence>
<evidence type="ECO:0000313" key="7">
    <source>
        <dbReference type="Proteomes" id="UP000001203"/>
    </source>
</evidence>
<dbReference type="PROSITE" id="PS50005">
    <property type="entry name" value="TPR"/>
    <property type="match status" value="1"/>
</dbReference>
<reference evidence="6 7" key="1">
    <citation type="journal article" date="2008" name="Proc. Natl. Acad. Sci. U.S.A.">
        <title>The genome of Cyanothece 51142, a unicellular diazotrophic cyanobacterium important in the marine nitrogen cycle.</title>
        <authorList>
            <person name="Welsh E.A."/>
            <person name="Liberton M."/>
            <person name="Stoeckel J."/>
            <person name="Loh T."/>
            <person name="Elvitigala T."/>
            <person name="Wang C."/>
            <person name="Wollam A."/>
            <person name="Fulton R.S."/>
            <person name="Clifton S.W."/>
            <person name="Jacobs J.M."/>
            <person name="Aurora R."/>
            <person name="Ghosh B.K."/>
            <person name="Sherman L.A."/>
            <person name="Smith R.D."/>
            <person name="Wilson R.K."/>
            <person name="Pakrasi H.B."/>
        </authorList>
    </citation>
    <scope>NUCLEOTIDE SEQUENCE [LARGE SCALE GENOMIC DNA]</scope>
    <source>
        <strain evidence="7">ATCC 51142 / BH68</strain>
    </source>
</reference>
<sequence length="391" mass="44275">MIYYRLSVLILICLSYLACPPLSVAKTRPLILDEIDRKEEILAQGTTSDSSTPSPLSSSSYDQAMQAGYKATQQKDYQTAQQQFKKALELRPNDLYAQQALQNVEFYIARQSNPVTNLLGSGLAIWLSLFVVALGIGIGIWLFLRRASTYSQDKFEEELLQPNKQEELAINLDEDRDFEEKRERDRNSNNSHEPEIKPSSQTYQLPSENPSEVVVQTSESETALPVQTTTRIPSGDPIETLLGELRQNDPKKRRQAIWKLAQTADSRAMNPLVDLMIDTDSQERSLILEALSQISARTLKPMNHALTISLQDKNPQVRKNAIRDLTRIYELMSQISQLLCHAIDDSDREVQETAKWAINQLNTQIPPRLDILTGESSSEVTVEQTYSDTME</sequence>
<dbReference type="InterPro" id="IPR011990">
    <property type="entry name" value="TPR-like_helical_dom_sf"/>
</dbReference>
<dbReference type="KEGG" id="cyt:cce_2926"/>
<evidence type="ECO:0000256" key="5">
    <source>
        <dbReference type="SAM" id="Phobius"/>
    </source>
</evidence>
<feature type="repeat" description="TPR" evidence="3">
    <location>
        <begin position="61"/>
        <end position="94"/>
    </location>
</feature>
<dbReference type="GO" id="GO:0030089">
    <property type="term" value="C:phycobilisome"/>
    <property type="evidence" value="ECO:0007669"/>
    <property type="project" value="UniProtKB-KW"/>
</dbReference>
<dbReference type="EMBL" id="CP000806">
    <property type="protein sequence ID" value="ACB52274.1"/>
    <property type="molecule type" value="Genomic_DNA"/>
</dbReference>
<dbReference type="eggNOG" id="COG1413">
    <property type="taxonomic scope" value="Bacteria"/>
</dbReference>
<evidence type="ECO:0000256" key="3">
    <source>
        <dbReference type="PROSITE-ProRule" id="PRU00339"/>
    </source>
</evidence>
<keyword evidence="1" id="KW-0042">Antenna complex</keyword>
<accession>B1WV77</accession>
<feature type="compositionally biased region" description="Basic and acidic residues" evidence="4">
    <location>
        <begin position="178"/>
        <end position="196"/>
    </location>
</feature>
<dbReference type="PANTHER" id="PTHR12697">
    <property type="entry name" value="PBS LYASE HEAT-LIKE PROTEIN"/>
    <property type="match status" value="1"/>
</dbReference>
<feature type="region of interest" description="Disordered" evidence="4">
    <location>
        <begin position="171"/>
        <end position="223"/>
    </location>
</feature>
<dbReference type="STRING" id="43989.cce_2926"/>
<name>B1WV77_CROS5</name>
<dbReference type="OrthoDB" id="581048at2"/>
<gene>
    <name evidence="6" type="ordered locus">cce_2926</name>
</gene>
<keyword evidence="2" id="KW-0605">Phycobilisome</keyword>
<dbReference type="PANTHER" id="PTHR12697:SF5">
    <property type="entry name" value="DEOXYHYPUSINE HYDROXYLASE"/>
    <property type="match status" value="1"/>
</dbReference>
<organism evidence="6 7">
    <name type="scientific">Crocosphaera subtropica (strain ATCC 51142 / BH68)</name>
    <name type="common">Cyanothece sp. (strain ATCC 51142)</name>
    <dbReference type="NCBI Taxonomy" id="43989"/>
    <lineage>
        <taxon>Bacteria</taxon>
        <taxon>Bacillati</taxon>
        <taxon>Cyanobacteriota</taxon>
        <taxon>Cyanophyceae</taxon>
        <taxon>Oscillatoriophycideae</taxon>
        <taxon>Chroococcales</taxon>
        <taxon>Aphanothecaceae</taxon>
        <taxon>Crocosphaera</taxon>
        <taxon>Crocosphaera subtropica</taxon>
    </lineage>
</organism>
<evidence type="ECO:0000256" key="4">
    <source>
        <dbReference type="SAM" id="MobiDB-lite"/>
    </source>
</evidence>
<evidence type="ECO:0000256" key="1">
    <source>
        <dbReference type="ARBA" id="ARBA00022549"/>
    </source>
</evidence>
<evidence type="ECO:0000313" key="6">
    <source>
        <dbReference type="EMBL" id="ACB52274.1"/>
    </source>
</evidence>
<dbReference type="HOGENOM" id="CLU_042015_1_0_3"/>
<dbReference type="Gene3D" id="1.25.10.10">
    <property type="entry name" value="Leucine-rich Repeat Variant"/>
    <property type="match status" value="1"/>
</dbReference>
<dbReference type="Proteomes" id="UP000001203">
    <property type="component" value="Chromosome circular"/>
</dbReference>
<dbReference type="AlphaFoldDB" id="B1WV77"/>